<proteinExistence type="predicted"/>
<sequence length="317" mass="34814">MARFVPLLVLSWLSLTAAGGSVNVTWDDGGLDPVSGATWTYMPADQWDFGPTCTACSAKLDATLLHNKTWHDATYQDSLQHVQIDFVGTAFYLYGVLSDFNDTISSIANYSYFMDGDLVGTFTRSPSGQPIFLYDFLLYANSSMPNGSHQFSVQNGKPGDSRPSLVLLDYAIYSTDASLAASANATISTGPLETRRTHIQYIIIASVISFAVFMVALVGITYHRRRRHRFHSRGQYDPVHPVAFPDYWEDLPKTPSSAKGSNEKFGTRPAFRQHGSSLSDAEATDHLLRPVGSVVSTSSRSTSQTDMTPPVSAKTWQ</sequence>
<dbReference type="AlphaFoldDB" id="A0A0C3RQ03"/>
<evidence type="ECO:0000313" key="4">
    <source>
        <dbReference type="EMBL" id="KIP01711.1"/>
    </source>
</evidence>
<name>A0A0C3RQ03_PHLG1</name>
<dbReference type="OrthoDB" id="2755518at2759"/>
<dbReference type="STRING" id="745531.A0A0C3RQ03"/>
<feature type="compositionally biased region" description="Low complexity" evidence="1">
    <location>
        <begin position="291"/>
        <end position="305"/>
    </location>
</feature>
<gene>
    <name evidence="4" type="ORF">PHLGIDRAFT_337342</name>
</gene>
<dbReference type="Proteomes" id="UP000053257">
    <property type="component" value="Unassembled WGS sequence"/>
</dbReference>
<organism evidence="4 5">
    <name type="scientific">Phlebiopsis gigantea (strain 11061_1 CR5-6)</name>
    <name type="common">White-rot fungus</name>
    <name type="synonym">Peniophora gigantea</name>
    <dbReference type="NCBI Taxonomy" id="745531"/>
    <lineage>
        <taxon>Eukaryota</taxon>
        <taxon>Fungi</taxon>
        <taxon>Dikarya</taxon>
        <taxon>Basidiomycota</taxon>
        <taxon>Agaricomycotina</taxon>
        <taxon>Agaricomycetes</taxon>
        <taxon>Polyporales</taxon>
        <taxon>Phanerochaetaceae</taxon>
        <taxon>Phlebiopsis</taxon>
    </lineage>
</organism>
<keyword evidence="2" id="KW-0812">Transmembrane</keyword>
<evidence type="ECO:0000313" key="5">
    <source>
        <dbReference type="Proteomes" id="UP000053257"/>
    </source>
</evidence>
<keyword evidence="5" id="KW-1185">Reference proteome</keyword>
<dbReference type="EMBL" id="KN840744">
    <property type="protein sequence ID" value="KIP01711.1"/>
    <property type="molecule type" value="Genomic_DNA"/>
</dbReference>
<feature type="transmembrane region" description="Helical" evidence="2">
    <location>
        <begin position="201"/>
        <end position="223"/>
    </location>
</feature>
<evidence type="ECO:0000256" key="2">
    <source>
        <dbReference type="SAM" id="Phobius"/>
    </source>
</evidence>
<dbReference type="HOGENOM" id="CLU_826637_0_0_1"/>
<reference evidence="4 5" key="1">
    <citation type="journal article" date="2014" name="PLoS Genet.">
        <title>Analysis of the Phlebiopsis gigantea genome, transcriptome and secretome provides insight into its pioneer colonization strategies of wood.</title>
        <authorList>
            <person name="Hori C."/>
            <person name="Ishida T."/>
            <person name="Igarashi K."/>
            <person name="Samejima M."/>
            <person name="Suzuki H."/>
            <person name="Master E."/>
            <person name="Ferreira P."/>
            <person name="Ruiz-Duenas F.J."/>
            <person name="Held B."/>
            <person name="Canessa P."/>
            <person name="Larrondo L.F."/>
            <person name="Schmoll M."/>
            <person name="Druzhinina I.S."/>
            <person name="Kubicek C.P."/>
            <person name="Gaskell J.A."/>
            <person name="Kersten P."/>
            <person name="St John F."/>
            <person name="Glasner J."/>
            <person name="Sabat G."/>
            <person name="Splinter BonDurant S."/>
            <person name="Syed K."/>
            <person name="Yadav J."/>
            <person name="Mgbeahuruike A.C."/>
            <person name="Kovalchuk A."/>
            <person name="Asiegbu F.O."/>
            <person name="Lackner G."/>
            <person name="Hoffmeister D."/>
            <person name="Rencoret J."/>
            <person name="Gutierrez A."/>
            <person name="Sun H."/>
            <person name="Lindquist E."/>
            <person name="Barry K."/>
            <person name="Riley R."/>
            <person name="Grigoriev I.V."/>
            <person name="Henrissat B."/>
            <person name="Kues U."/>
            <person name="Berka R.M."/>
            <person name="Martinez A.T."/>
            <person name="Covert S.F."/>
            <person name="Blanchette R.A."/>
            <person name="Cullen D."/>
        </authorList>
    </citation>
    <scope>NUCLEOTIDE SEQUENCE [LARGE SCALE GENOMIC DNA]</scope>
    <source>
        <strain evidence="4 5">11061_1 CR5-6</strain>
    </source>
</reference>
<feature type="region of interest" description="Disordered" evidence="1">
    <location>
        <begin position="255"/>
        <end position="317"/>
    </location>
</feature>
<accession>A0A0C3RQ03</accession>
<feature type="chain" id="PRO_5002169556" evidence="3">
    <location>
        <begin position="20"/>
        <end position="317"/>
    </location>
</feature>
<protein>
    <submittedName>
        <fullName evidence="4">Uncharacterized protein</fullName>
    </submittedName>
</protein>
<evidence type="ECO:0000256" key="3">
    <source>
        <dbReference type="SAM" id="SignalP"/>
    </source>
</evidence>
<evidence type="ECO:0000256" key="1">
    <source>
        <dbReference type="SAM" id="MobiDB-lite"/>
    </source>
</evidence>
<feature type="signal peptide" evidence="3">
    <location>
        <begin position="1"/>
        <end position="19"/>
    </location>
</feature>
<keyword evidence="2" id="KW-0472">Membrane</keyword>
<keyword evidence="2" id="KW-1133">Transmembrane helix</keyword>
<keyword evidence="3" id="KW-0732">Signal</keyword>